<dbReference type="OrthoDB" id="9799840at2"/>
<comment type="caution">
    <text evidence="1">The sequence shown here is derived from an EMBL/GenBank/DDBJ whole genome shotgun (WGS) entry which is preliminary data.</text>
</comment>
<dbReference type="RefSeq" id="WP_131562835.1">
    <property type="nucleotide sequence ID" value="NZ_SJSN01000031.1"/>
</dbReference>
<dbReference type="InterPro" id="IPR035959">
    <property type="entry name" value="RutC-like_sf"/>
</dbReference>
<name>A0A4R0NCQ8_9SPHI</name>
<dbReference type="EMBL" id="SJSN01000031">
    <property type="protein sequence ID" value="TCC98120.1"/>
    <property type="molecule type" value="Genomic_DNA"/>
</dbReference>
<gene>
    <name evidence="1" type="ORF">EZ449_21610</name>
</gene>
<evidence type="ECO:0000313" key="2">
    <source>
        <dbReference type="Proteomes" id="UP000291485"/>
    </source>
</evidence>
<dbReference type="Gene3D" id="3.30.1330.40">
    <property type="entry name" value="RutC-like"/>
    <property type="match status" value="1"/>
</dbReference>
<dbReference type="InterPro" id="IPR006175">
    <property type="entry name" value="YjgF/YER057c/UK114"/>
</dbReference>
<dbReference type="Proteomes" id="UP000291485">
    <property type="component" value="Unassembled WGS sequence"/>
</dbReference>
<protein>
    <submittedName>
        <fullName evidence="1">RidA family protein</fullName>
    </submittedName>
</protein>
<reference evidence="1 2" key="1">
    <citation type="submission" date="2019-02" db="EMBL/GenBank/DDBJ databases">
        <title>Pedobacter sp. RP-3-11 sp. nov., isolated from Arctic soil.</title>
        <authorList>
            <person name="Dahal R.H."/>
        </authorList>
    </citation>
    <scope>NUCLEOTIDE SEQUENCE [LARGE SCALE GENOMIC DNA]</scope>
    <source>
        <strain evidence="1 2">RP-3-11</strain>
    </source>
</reference>
<dbReference type="PANTHER" id="PTHR43857">
    <property type="entry name" value="BLR7761 PROTEIN"/>
    <property type="match status" value="1"/>
</dbReference>
<organism evidence="1 2">
    <name type="scientific">Pedobacter frigidisoli</name>
    <dbReference type="NCBI Taxonomy" id="2530455"/>
    <lineage>
        <taxon>Bacteria</taxon>
        <taxon>Pseudomonadati</taxon>
        <taxon>Bacteroidota</taxon>
        <taxon>Sphingobacteriia</taxon>
        <taxon>Sphingobacteriales</taxon>
        <taxon>Sphingobacteriaceae</taxon>
        <taxon>Pedobacter</taxon>
    </lineage>
</organism>
<sequence length="144" mass="16060">MKNLEQKDQDKMQSNGVIKSFDIGVARQMGSFNDGSEVGSGHRWLFTSGMPGMSVNDKLPNNIKEQTELAWHNILSLLKEADMDVENIVKITQYLTKAEDIPEYSMVRKGFMGEVKTASTLLIVAGLGWPDMLVEVEIIAAKRI</sequence>
<dbReference type="CDD" id="cd00448">
    <property type="entry name" value="YjgF_YER057c_UK114_family"/>
    <property type="match status" value="1"/>
</dbReference>
<evidence type="ECO:0000313" key="1">
    <source>
        <dbReference type="EMBL" id="TCC98120.1"/>
    </source>
</evidence>
<proteinExistence type="predicted"/>
<dbReference type="Pfam" id="PF01042">
    <property type="entry name" value="Ribonuc_L-PSP"/>
    <property type="match status" value="1"/>
</dbReference>
<keyword evidence="2" id="KW-1185">Reference proteome</keyword>
<dbReference type="PANTHER" id="PTHR43857:SF1">
    <property type="entry name" value="YJGH FAMILY PROTEIN"/>
    <property type="match status" value="1"/>
</dbReference>
<accession>A0A4R0NCQ8</accession>
<dbReference type="SUPFAM" id="SSF55298">
    <property type="entry name" value="YjgF-like"/>
    <property type="match status" value="1"/>
</dbReference>
<dbReference type="AlphaFoldDB" id="A0A4R0NCQ8"/>